<keyword evidence="1" id="KW-0732">Signal</keyword>
<evidence type="ECO:0000256" key="1">
    <source>
        <dbReference type="SAM" id="SignalP"/>
    </source>
</evidence>
<dbReference type="OrthoDB" id="117483at2"/>
<dbReference type="AlphaFoldDB" id="A0A5B7TM83"/>
<dbReference type="Gene3D" id="1.20.120.450">
    <property type="entry name" value="dinb family like domain"/>
    <property type="match status" value="1"/>
</dbReference>
<protein>
    <submittedName>
        <fullName evidence="2">DinB family protein</fullName>
    </submittedName>
</protein>
<proteinExistence type="predicted"/>
<dbReference type="SUPFAM" id="SSF109854">
    <property type="entry name" value="DinB/YfiT-like putative metalloenzymes"/>
    <property type="match status" value="1"/>
</dbReference>
<dbReference type="Pfam" id="PF04978">
    <property type="entry name" value="MST"/>
    <property type="match status" value="1"/>
</dbReference>
<organism evidence="2 3">
    <name type="scientific">Aureibaculum algae</name>
    <dbReference type="NCBI Taxonomy" id="2584122"/>
    <lineage>
        <taxon>Bacteria</taxon>
        <taxon>Pseudomonadati</taxon>
        <taxon>Bacteroidota</taxon>
        <taxon>Flavobacteriia</taxon>
        <taxon>Flavobacteriales</taxon>
        <taxon>Flavobacteriaceae</taxon>
        <taxon>Aureibaculum</taxon>
    </lineage>
</organism>
<name>A0A5B7TM83_9FLAO</name>
<sequence length="188" mass="21844">MIYKLQLISISILFIIISSFTSQAQTIKAEKGYTQQIGNMVSMLEDLKSRVTRNVKNLSLEETDFLLDTDANRIGALIYHLAATEKYYQLYTFENRGFNKGEEKWTTALSLGDNARGVLKDKHISYYLAIWDEVRKETLQLLKTKNDKWFESGVKNSNMNNHFAWYHVMEHQANHMGQIALISKRVKK</sequence>
<evidence type="ECO:0000313" key="2">
    <source>
        <dbReference type="EMBL" id="QCX37555.1"/>
    </source>
</evidence>
<dbReference type="KEGG" id="fbe:FF125_03555"/>
<dbReference type="InterPro" id="IPR007061">
    <property type="entry name" value="MST-like"/>
</dbReference>
<accession>A0A5B7TM83</accession>
<feature type="chain" id="PRO_5022936050" evidence="1">
    <location>
        <begin position="25"/>
        <end position="188"/>
    </location>
</feature>
<dbReference type="InterPro" id="IPR034660">
    <property type="entry name" value="DinB/YfiT-like"/>
</dbReference>
<reference evidence="2 3" key="1">
    <citation type="submission" date="2019-05" db="EMBL/GenBank/DDBJ databases">
        <title>Algicella ahnfeltiae gen. nov., sp. nov., a novel marine bacterium of the family Flavobacteriaceae isolated from a red alga.</title>
        <authorList>
            <person name="Nedashkovskaya O.I."/>
            <person name="Kukhlevskiy A.D."/>
            <person name="Kim S.-G."/>
            <person name="Zhukova N.V."/>
            <person name="Mikhailov V.V."/>
        </authorList>
    </citation>
    <scope>NUCLEOTIDE SEQUENCE [LARGE SCALE GENOMIC DNA]</scope>
    <source>
        <strain evidence="2 3">10Alg115</strain>
    </source>
</reference>
<keyword evidence="3" id="KW-1185">Reference proteome</keyword>
<gene>
    <name evidence="2" type="ORF">FF125_03555</name>
</gene>
<dbReference type="EMBL" id="CP040749">
    <property type="protein sequence ID" value="QCX37555.1"/>
    <property type="molecule type" value="Genomic_DNA"/>
</dbReference>
<evidence type="ECO:0000313" key="3">
    <source>
        <dbReference type="Proteomes" id="UP000306229"/>
    </source>
</evidence>
<dbReference type="Proteomes" id="UP000306229">
    <property type="component" value="Chromosome"/>
</dbReference>
<feature type="signal peptide" evidence="1">
    <location>
        <begin position="1"/>
        <end position="24"/>
    </location>
</feature>
<dbReference type="RefSeq" id="WP_138948487.1">
    <property type="nucleotide sequence ID" value="NZ_CP040749.1"/>
</dbReference>